<dbReference type="AlphaFoldDB" id="A0A409X364"/>
<gene>
    <name evidence="4" type="ORF">CVT25_004187</name>
</gene>
<reference evidence="4 5" key="1">
    <citation type="journal article" date="2018" name="Evol. Lett.">
        <title>Horizontal gene cluster transfer increased hallucinogenic mushroom diversity.</title>
        <authorList>
            <person name="Reynolds H.T."/>
            <person name="Vijayakumar V."/>
            <person name="Gluck-Thaler E."/>
            <person name="Korotkin H.B."/>
            <person name="Matheny P.B."/>
            <person name="Slot J.C."/>
        </authorList>
    </citation>
    <scope>NUCLEOTIDE SEQUENCE [LARGE SCALE GENOMIC DNA]</scope>
    <source>
        <strain evidence="4 5">2631</strain>
    </source>
</reference>
<dbReference type="SUPFAM" id="SSF52507">
    <property type="entry name" value="Homo-oligomeric flavin-containing Cys decarboxylases, HFCD"/>
    <property type="match status" value="1"/>
</dbReference>
<dbReference type="InterPro" id="IPR003382">
    <property type="entry name" value="Flavoprotein"/>
</dbReference>
<dbReference type="InterPro" id="IPR036551">
    <property type="entry name" value="Flavin_trans-like"/>
</dbReference>
<evidence type="ECO:0000259" key="3">
    <source>
        <dbReference type="Pfam" id="PF02441"/>
    </source>
</evidence>
<sequence>MAFIAANARRPDHTHVLLITTGSVASIKAPLIVKELLNQYSNVLVEVVTTKSSLAFYKKEDVEKAGSQVWTDEDEWTGTYKIGDPILHIELRRWADIVLVAPCSANTLSKIAHGLCDNLVTSLMRALSPSTPTYLFPAMNTLMYEHPLTAEHLRTIKEIVGYSIIGPIGKHLACGDVGVGAMTEWKDIVQVVVDHFRLSPKSAQPGP</sequence>
<comment type="caution">
    <text evidence="4">The sequence shown here is derived from an EMBL/GenBank/DDBJ whole genome shotgun (WGS) entry which is preliminary data.</text>
</comment>
<organism evidence="4 5">
    <name type="scientific">Psilocybe cyanescens</name>
    <dbReference type="NCBI Taxonomy" id="93625"/>
    <lineage>
        <taxon>Eukaryota</taxon>
        <taxon>Fungi</taxon>
        <taxon>Dikarya</taxon>
        <taxon>Basidiomycota</taxon>
        <taxon>Agaricomycotina</taxon>
        <taxon>Agaricomycetes</taxon>
        <taxon>Agaricomycetidae</taxon>
        <taxon>Agaricales</taxon>
        <taxon>Agaricineae</taxon>
        <taxon>Strophariaceae</taxon>
        <taxon>Psilocybe</taxon>
    </lineage>
</organism>
<dbReference type="STRING" id="93625.A0A409X364"/>
<protein>
    <recommendedName>
        <fullName evidence="3">Flavoprotein domain-containing protein</fullName>
    </recommendedName>
</protein>
<dbReference type="Proteomes" id="UP000283269">
    <property type="component" value="Unassembled WGS sequence"/>
</dbReference>
<evidence type="ECO:0000313" key="4">
    <source>
        <dbReference type="EMBL" id="PPQ85180.1"/>
    </source>
</evidence>
<evidence type="ECO:0000256" key="1">
    <source>
        <dbReference type="ARBA" id="ARBA00022993"/>
    </source>
</evidence>
<comment type="similarity">
    <text evidence="2">Belongs to the HFCD (homooligomeric flavin containing Cys decarboxylase) superfamily.</text>
</comment>
<dbReference type="EMBL" id="NHYD01002743">
    <property type="protein sequence ID" value="PPQ85180.1"/>
    <property type="molecule type" value="Genomic_DNA"/>
</dbReference>
<name>A0A409X364_PSICY</name>
<proteinExistence type="inferred from homology"/>
<evidence type="ECO:0000256" key="2">
    <source>
        <dbReference type="ARBA" id="ARBA00038350"/>
    </source>
</evidence>
<dbReference type="PANTHER" id="PTHR14359:SF6">
    <property type="entry name" value="PHOSPHOPANTOTHENOYLCYSTEINE DECARBOXYLASE"/>
    <property type="match status" value="1"/>
</dbReference>
<evidence type="ECO:0000313" key="5">
    <source>
        <dbReference type="Proteomes" id="UP000283269"/>
    </source>
</evidence>
<accession>A0A409X364</accession>
<dbReference type="InParanoid" id="A0A409X364"/>
<feature type="domain" description="Flavoprotein" evidence="3">
    <location>
        <begin position="15"/>
        <end position="196"/>
    </location>
</feature>
<dbReference type="GO" id="GO:0010181">
    <property type="term" value="F:FMN binding"/>
    <property type="evidence" value="ECO:0007669"/>
    <property type="project" value="TreeGrafter"/>
</dbReference>
<dbReference type="GO" id="GO:0071513">
    <property type="term" value="C:phosphopantothenoylcysteine decarboxylase complex"/>
    <property type="evidence" value="ECO:0007669"/>
    <property type="project" value="TreeGrafter"/>
</dbReference>
<dbReference type="Gene3D" id="3.40.50.1950">
    <property type="entry name" value="Flavin prenyltransferase-like"/>
    <property type="match status" value="1"/>
</dbReference>
<dbReference type="Pfam" id="PF02441">
    <property type="entry name" value="Flavoprotein"/>
    <property type="match status" value="1"/>
</dbReference>
<dbReference type="OrthoDB" id="1532798at2759"/>
<dbReference type="GO" id="GO:0015937">
    <property type="term" value="P:coenzyme A biosynthetic process"/>
    <property type="evidence" value="ECO:0007669"/>
    <property type="project" value="UniProtKB-KW"/>
</dbReference>
<keyword evidence="5" id="KW-1185">Reference proteome</keyword>
<keyword evidence="1" id="KW-0173">Coenzyme A biosynthesis</keyword>
<dbReference type="GO" id="GO:0004633">
    <property type="term" value="F:phosphopantothenoylcysteine decarboxylase activity"/>
    <property type="evidence" value="ECO:0007669"/>
    <property type="project" value="TreeGrafter"/>
</dbReference>
<dbReference type="PANTHER" id="PTHR14359">
    <property type="entry name" value="HOMO-OLIGOMERIC FLAVIN CONTAINING CYS DECARBOXYLASE FAMILY"/>
    <property type="match status" value="1"/>
</dbReference>